<name>A0A4R3YTU5_9GAMM</name>
<keyword evidence="1" id="KW-0812">Transmembrane</keyword>
<comment type="caution">
    <text evidence="2">The sequence shown here is derived from an EMBL/GenBank/DDBJ whole genome shotgun (WGS) entry which is preliminary data.</text>
</comment>
<sequence>MKLLGSASLLRARDGHEAKVSNIELFFDLVYMFAVTQLSHHLLTHMDAVGALQTLVLWFAVWLGWQYTSWVTNWFDPERLPVRVLIIAIMLVGLVMAASIPEAFVGRGLAFAACYVTIQVGRTLLVLLHLGRDHSLAANFRRMLVWLCIAAVFWIAGAFATGSTRMMFWIVAVLCEYISPMTGFRLPFLGRSSTRDWTIEGGHLAERCQLFVIVALGESVLAVGASFAHVAWDMPILIALLTGFIASVAMWWLYFDTSSGDGSETIVRSTDPGRVGAYFHYVHVTLVGGIIVGAVGNDLIVAEPAAHSEPAALAVLVGGPALYLIGNLAYKAVVYGRVPLSHLAGLAALAVVAALGSLTDHLMVGGLVTLVLVGVAIWESCSRRMFSQQEKT</sequence>
<feature type="transmembrane region" description="Helical" evidence="1">
    <location>
        <begin position="166"/>
        <end position="189"/>
    </location>
</feature>
<gene>
    <name evidence="2" type="ORF">EC912_102728</name>
</gene>
<dbReference type="EMBL" id="SMCS01000002">
    <property type="protein sequence ID" value="TCV96377.1"/>
    <property type="molecule type" value="Genomic_DNA"/>
</dbReference>
<proteinExistence type="predicted"/>
<reference evidence="2 3" key="1">
    <citation type="submission" date="2019-03" db="EMBL/GenBank/DDBJ databases">
        <title>Above-ground endophytic microbial communities from plants in different locations in the United States.</title>
        <authorList>
            <person name="Frank C."/>
        </authorList>
    </citation>
    <scope>NUCLEOTIDE SEQUENCE [LARGE SCALE GENOMIC DNA]</scope>
    <source>
        <strain evidence="2 3">LP_13_YM</strain>
    </source>
</reference>
<feature type="transmembrane region" description="Helical" evidence="1">
    <location>
        <begin position="362"/>
        <end position="381"/>
    </location>
</feature>
<feature type="transmembrane region" description="Helical" evidence="1">
    <location>
        <begin position="275"/>
        <end position="296"/>
    </location>
</feature>
<evidence type="ECO:0000313" key="3">
    <source>
        <dbReference type="Proteomes" id="UP000295645"/>
    </source>
</evidence>
<dbReference type="Proteomes" id="UP000295645">
    <property type="component" value="Unassembled WGS sequence"/>
</dbReference>
<dbReference type="PANTHER" id="PTHR36840:SF1">
    <property type="entry name" value="BLL5714 PROTEIN"/>
    <property type="match status" value="1"/>
</dbReference>
<organism evidence="2 3">
    <name type="scientific">Luteibacter rhizovicinus</name>
    <dbReference type="NCBI Taxonomy" id="242606"/>
    <lineage>
        <taxon>Bacteria</taxon>
        <taxon>Pseudomonadati</taxon>
        <taxon>Pseudomonadota</taxon>
        <taxon>Gammaproteobacteria</taxon>
        <taxon>Lysobacterales</taxon>
        <taxon>Rhodanobacteraceae</taxon>
        <taxon>Luteibacter</taxon>
    </lineage>
</organism>
<feature type="transmembrane region" description="Helical" evidence="1">
    <location>
        <begin position="337"/>
        <end position="356"/>
    </location>
</feature>
<feature type="transmembrane region" description="Helical" evidence="1">
    <location>
        <begin position="311"/>
        <end position="330"/>
    </location>
</feature>
<feature type="transmembrane region" description="Helical" evidence="1">
    <location>
        <begin position="210"/>
        <end position="230"/>
    </location>
</feature>
<protein>
    <submittedName>
        <fullName evidence="2">Low temperature requirement protein LtrA</fullName>
    </submittedName>
</protein>
<dbReference type="PANTHER" id="PTHR36840">
    <property type="entry name" value="BLL5714 PROTEIN"/>
    <property type="match status" value="1"/>
</dbReference>
<feature type="transmembrane region" description="Helical" evidence="1">
    <location>
        <begin position="48"/>
        <end position="68"/>
    </location>
</feature>
<dbReference type="RefSeq" id="WP_132142565.1">
    <property type="nucleotide sequence ID" value="NZ_SMCS01000002.1"/>
</dbReference>
<dbReference type="Pfam" id="PF06772">
    <property type="entry name" value="LtrA"/>
    <property type="match status" value="1"/>
</dbReference>
<dbReference type="InterPro" id="IPR010640">
    <property type="entry name" value="Low_temperature_requirement_A"/>
</dbReference>
<evidence type="ECO:0000256" key="1">
    <source>
        <dbReference type="SAM" id="Phobius"/>
    </source>
</evidence>
<dbReference type="OrthoDB" id="5520804at2"/>
<accession>A0A4R3YTU5</accession>
<keyword evidence="1" id="KW-1133">Transmembrane helix</keyword>
<keyword evidence="1" id="KW-0472">Membrane</keyword>
<feature type="transmembrane region" description="Helical" evidence="1">
    <location>
        <begin position="80"/>
        <end position="98"/>
    </location>
</feature>
<feature type="transmembrane region" description="Helical" evidence="1">
    <location>
        <begin position="143"/>
        <end position="160"/>
    </location>
</feature>
<keyword evidence="3" id="KW-1185">Reference proteome</keyword>
<feature type="transmembrane region" description="Helical" evidence="1">
    <location>
        <begin position="110"/>
        <end position="131"/>
    </location>
</feature>
<feature type="transmembrane region" description="Helical" evidence="1">
    <location>
        <begin position="236"/>
        <end position="255"/>
    </location>
</feature>
<evidence type="ECO:0000313" key="2">
    <source>
        <dbReference type="EMBL" id="TCV96377.1"/>
    </source>
</evidence>
<dbReference type="AlphaFoldDB" id="A0A4R3YTU5"/>